<proteinExistence type="predicted"/>
<dbReference type="Pfam" id="PF25000">
    <property type="entry name" value="DUF7779"/>
    <property type="match status" value="1"/>
</dbReference>
<dbReference type="SUPFAM" id="SSF52540">
    <property type="entry name" value="P-loop containing nucleoside triphosphate hydrolases"/>
    <property type="match status" value="1"/>
</dbReference>
<dbReference type="Pfam" id="PF00931">
    <property type="entry name" value="NB-ARC"/>
    <property type="match status" value="1"/>
</dbReference>
<dbReference type="Gene3D" id="3.40.50.300">
    <property type="entry name" value="P-loop containing nucleotide triphosphate hydrolases"/>
    <property type="match status" value="1"/>
</dbReference>
<reference evidence="3 4" key="1">
    <citation type="submission" date="2018-05" db="EMBL/GenBank/DDBJ databases">
        <title>Genomic Encyclopedia of Type Strains, Phase IV (KMG-IV): sequencing the most valuable type-strain genomes for metagenomic binning, comparative biology and taxonomic classification.</title>
        <authorList>
            <person name="Goeker M."/>
        </authorList>
    </citation>
    <scope>NUCLEOTIDE SEQUENCE [LARGE SCALE GENOMIC DNA]</scope>
    <source>
        <strain evidence="3 4">DSM 45480</strain>
    </source>
</reference>
<dbReference type="PANTHER" id="PTHR46082:SF6">
    <property type="entry name" value="AAA+ ATPASE DOMAIN-CONTAINING PROTEIN-RELATED"/>
    <property type="match status" value="1"/>
</dbReference>
<dbReference type="NCBIfam" id="NF040586">
    <property type="entry name" value="FxSxx_TPR"/>
    <property type="match status" value="1"/>
</dbReference>
<dbReference type="Proteomes" id="UP000246005">
    <property type="component" value="Unassembled WGS sequence"/>
</dbReference>
<dbReference type="InterPro" id="IPR053137">
    <property type="entry name" value="NLR-like"/>
</dbReference>
<name>A0A316HZL8_9PSEU</name>
<dbReference type="Gene3D" id="1.25.40.10">
    <property type="entry name" value="Tetratricopeptide repeat domain"/>
    <property type="match status" value="3"/>
</dbReference>
<dbReference type="InterPro" id="IPR027417">
    <property type="entry name" value="P-loop_NTPase"/>
</dbReference>
<protein>
    <submittedName>
        <fullName evidence="3">ATP/maltotriose-dependent transcriptional regulator MalT</fullName>
    </submittedName>
</protein>
<dbReference type="RefSeq" id="WP_146231728.1">
    <property type="nucleotide sequence ID" value="NZ_QGHB01000010.1"/>
</dbReference>
<dbReference type="AlphaFoldDB" id="A0A316HZL8"/>
<organism evidence="3 4">
    <name type="scientific">Lentzea atacamensis</name>
    <dbReference type="NCBI Taxonomy" id="531938"/>
    <lineage>
        <taxon>Bacteria</taxon>
        <taxon>Bacillati</taxon>
        <taxon>Actinomycetota</taxon>
        <taxon>Actinomycetes</taxon>
        <taxon>Pseudonocardiales</taxon>
        <taxon>Pseudonocardiaceae</taxon>
        <taxon>Lentzea</taxon>
    </lineage>
</organism>
<dbReference type="InterPro" id="IPR011990">
    <property type="entry name" value="TPR-like_helical_dom_sf"/>
</dbReference>
<gene>
    <name evidence="3" type="ORF">C8D88_110108</name>
</gene>
<evidence type="ECO:0000259" key="2">
    <source>
        <dbReference type="Pfam" id="PF25000"/>
    </source>
</evidence>
<dbReference type="Pfam" id="PF13424">
    <property type="entry name" value="TPR_12"/>
    <property type="match status" value="3"/>
</dbReference>
<accession>A0A316HZL8</accession>
<dbReference type="InterPro" id="IPR056681">
    <property type="entry name" value="DUF7779"/>
</dbReference>
<dbReference type="GO" id="GO:0043531">
    <property type="term" value="F:ADP binding"/>
    <property type="evidence" value="ECO:0007669"/>
    <property type="project" value="InterPro"/>
</dbReference>
<dbReference type="SUPFAM" id="SSF48452">
    <property type="entry name" value="TPR-like"/>
    <property type="match status" value="4"/>
</dbReference>
<feature type="domain" description="NB-ARC" evidence="1">
    <location>
        <begin position="39"/>
        <end position="192"/>
    </location>
</feature>
<evidence type="ECO:0000259" key="1">
    <source>
        <dbReference type="Pfam" id="PF00931"/>
    </source>
</evidence>
<sequence>MSSQGFTLSVEQRRDGVSKPQVWGSVPLRNPDFVGRKALLEGLRQRLLEPGTAAVLPEALHGMGGVGKSQVAVEYVYRHAAEYDVVWWISAEHPAQITAGLVELAKRMGLPAGQAADAAVPAVLEALRRGEEPYSRWLLVFDNADRPETVRQFFPAGSGHVLITSRNSEWASIARPVGVDLFTRAESKQLLTRRGGQLTDADADRLAEALGDLPLAIEQAAAWRAQTGMQVDEYLDLFNHHRAELLEAGSSSDYQLPVTAAWNVPLNRLKRDHRAALQLLQVCAFFGPEPISRTLFSDAQGTTVPEALAQAFTDPIKLSRAVREISRYSLAKIDHTTNAVQLHRLLQTVLKNRLANDEQDVMRHAAHVLLAKGDPRDPDSAANWPQYAALLPHATASSAMSCHDEQVRDLMVNLVRYLLASGDYGGALEFSEHCISIWRTNLGENSLHTLEMSRRYAIALRRLGRIDEAMALNEKTLDLLREEVGEDNEMFLDMLDTVAADRRTKGEFGEELELQQTVYDRSRNLLGEDKPATLTFASNLASCYRITGDFHRARELDQKTLNHRTVVLGENHILTYRSRNALAIDIRESGDYLAAHRLQAETLEKQKELFGEDHPFTIGAMRNLAVALRKAGDHEGARQQSEQCVVLYRRRHGDRHIDTVTSLMCLSADLRFVSDLAGSLELAKQSHRLFKDIRGEYHPYTQLAATNLAVTCRLAGDAGRARALDEEAVAKLREVFHDDHPFTMVVATNLASDLAALGEHEAALRLDEDLLARSTHVLGAEHPSTLAVSLNLSIDLATAGRADEAAILHAATTAGFRRRLGDHHPATLAASQSVRANCDADTMEL</sequence>
<dbReference type="EMBL" id="QGHB01000010">
    <property type="protein sequence ID" value="PWK83652.1"/>
    <property type="molecule type" value="Genomic_DNA"/>
</dbReference>
<dbReference type="PANTHER" id="PTHR46082">
    <property type="entry name" value="ATP/GTP-BINDING PROTEIN-RELATED"/>
    <property type="match status" value="1"/>
</dbReference>
<feature type="domain" description="DUF7779" evidence="2">
    <location>
        <begin position="270"/>
        <end position="358"/>
    </location>
</feature>
<dbReference type="InterPro" id="IPR002182">
    <property type="entry name" value="NB-ARC"/>
</dbReference>
<comment type="caution">
    <text evidence="3">The sequence shown here is derived from an EMBL/GenBank/DDBJ whole genome shotgun (WGS) entry which is preliminary data.</text>
</comment>
<evidence type="ECO:0000313" key="4">
    <source>
        <dbReference type="Proteomes" id="UP000246005"/>
    </source>
</evidence>
<evidence type="ECO:0000313" key="3">
    <source>
        <dbReference type="EMBL" id="PWK83652.1"/>
    </source>
</evidence>
<dbReference type="Pfam" id="PF13374">
    <property type="entry name" value="TPR_10"/>
    <property type="match status" value="2"/>
</dbReference>